<keyword evidence="5" id="KW-1185">Reference proteome</keyword>
<dbReference type="HAMAP" id="MF_00469">
    <property type="entry name" value="TrhO"/>
    <property type="match status" value="1"/>
</dbReference>
<evidence type="ECO:0000313" key="5">
    <source>
        <dbReference type="Proteomes" id="UP000316213"/>
    </source>
</evidence>
<dbReference type="InterPro" id="IPR040503">
    <property type="entry name" value="TRHO_N"/>
</dbReference>
<evidence type="ECO:0000256" key="1">
    <source>
        <dbReference type="HAMAP-Rule" id="MF_00469"/>
    </source>
</evidence>
<dbReference type="CDD" id="cd01518">
    <property type="entry name" value="RHOD_YceA"/>
    <property type="match status" value="1"/>
</dbReference>
<feature type="domain" description="Rhodanese" evidence="3">
    <location>
        <begin position="132"/>
        <end position="226"/>
    </location>
</feature>
<keyword evidence="4" id="KW-0808">Transferase</keyword>
<dbReference type="AlphaFoldDB" id="A0A5C6ABG6"/>
<dbReference type="Proteomes" id="UP000316213">
    <property type="component" value="Unassembled WGS sequence"/>
</dbReference>
<dbReference type="Pfam" id="PF17773">
    <property type="entry name" value="UPF0176_N"/>
    <property type="match status" value="1"/>
</dbReference>
<comment type="function">
    <text evidence="1">Catalyzes oxygen-dependent 5-hydroxyuridine (ho5U) modification at position 34 in tRNAs.</text>
</comment>
<dbReference type="InterPro" id="IPR001763">
    <property type="entry name" value="Rhodanese-like_dom"/>
</dbReference>
<evidence type="ECO:0000256" key="2">
    <source>
        <dbReference type="SAM" id="MobiDB-lite"/>
    </source>
</evidence>
<evidence type="ECO:0000259" key="3">
    <source>
        <dbReference type="PROSITE" id="PS50206"/>
    </source>
</evidence>
<comment type="caution">
    <text evidence="4">The sequence shown here is derived from an EMBL/GenBank/DDBJ whole genome shotgun (WGS) entry which is preliminary data.</text>
</comment>
<sequence length="335" mass="37818">MTASDPAILVAAIYRFVKIADHPSLREPLQQRMREGGIGGSLLLAAEGINGTIAGPPASLRAFMDWLRALRHHGETLFAETDVKWSGCDKMPFRRSKVRLKKEIVTMGVDGIDPNQSVGTYVDPEDWNQLVDDPEVVLIDTRNDYEIEIGRFKGAIDPQTHSFREFPEYVAKHLDPAKHPKVAMYCTGGIRCEKSTAYLKQQGFQEVYHLRGGILNYLEKVPREESRWLGECFVFDQRVAVDHDLTAGEHALCHGCGWPMTKDMLDHPKYERGVACPRCADEVTDDQRARRRERQRQLDQLSSDASREKSFPSPTTESNPIPSQNPPESKSVTLD</sequence>
<dbReference type="Pfam" id="PF00581">
    <property type="entry name" value="Rhodanese"/>
    <property type="match status" value="1"/>
</dbReference>
<dbReference type="Gene3D" id="3.40.250.10">
    <property type="entry name" value="Rhodanese-like domain"/>
    <property type="match status" value="1"/>
</dbReference>
<dbReference type="PROSITE" id="PS50206">
    <property type="entry name" value="RHODANESE_3"/>
    <property type="match status" value="1"/>
</dbReference>
<feature type="compositionally biased region" description="Polar residues" evidence="2">
    <location>
        <begin position="312"/>
        <end position="335"/>
    </location>
</feature>
<feature type="region of interest" description="Disordered" evidence="2">
    <location>
        <begin position="285"/>
        <end position="335"/>
    </location>
</feature>
<dbReference type="EC" id="1.14.-.-" evidence="1"/>
<dbReference type="PANTHER" id="PTHR43268:SF3">
    <property type="entry name" value="RHODANESE-LIKE DOMAIN-CONTAINING PROTEIN 7-RELATED"/>
    <property type="match status" value="1"/>
</dbReference>
<dbReference type="PANTHER" id="PTHR43268">
    <property type="entry name" value="THIOSULFATE SULFURTRANSFERASE/RHODANESE-LIKE DOMAIN-CONTAINING PROTEIN 2"/>
    <property type="match status" value="1"/>
</dbReference>
<gene>
    <name evidence="1" type="primary">trhO</name>
    <name evidence="4" type="ORF">Pla100_25440</name>
</gene>
<dbReference type="GO" id="GO:0016740">
    <property type="term" value="F:transferase activity"/>
    <property type="evidence" value="ECO:0007669"/>
    <property type="project" value="UniProtKB-KW"/>
</dbReference>
<protein>
    <recommendedName>
        <fullName evidence="1">tRNA uridine(34) hydroxylase</fullName>
        <ecNumber evidence="1">1.14.-.-</ecNumber>
    </recommendedName>
    <alternativeName>
        <fullName evidence="1">tRNA hydroxylation protein O</fullName>
    </alternativeName>
</protein>
<dbReference type="SMART" id="SM00450">
    <property type="entry name" value="RHOD"/>
    <property type="match status" value="1"/>
</dbReference>
<dbReference type="InterPro" id="IPR036873">
    <property type="entry name" value="Rhodanese-like_dom_sf"/>
</dbReference>
<dbReference type="SUPFAM" id="SSF52821">
    <property type="entry name" value="Rhodanese/Cell cycle control phosphatase"/>
    <property type="match status" value="1"/>
</dbReference>
<comment type="catalytic activity">
    <reaction evidence="1">
        <text>uridine(34) in tRNA + AH2 + O2 = 5-hydroxyuridine(34) in tRNA + A + H2O</text>
        <dbReference type="Rhea" id="RHEA:64224"/>
        <dbReference type="Rhea" id="RHEA-COMP:11727"/>
        <dbReference type="Rhea" id="RHEA-COMP:13381"/>
        <dbReference type="ChEBI" id="CHEBI:13193"/>
        <dbReference type="ChEBI" id="CHEBI:15377"/>
        <dbReference type="ChEBI" id="CHEBI:15379"/>
        <dbReference type="ChEBI" id="CHEBI:17499"/>
        <dbReference type="ChEBI" id="CHEBI:65315"/>
        <dbReference type="ChEBI" id="CHEBI:136877"/>
    </reaction>
</comment>
<organism evidence="4 5">
    <name type="scientific">Neorhodopirellula pilleata</name>
    <dbReference type="NCBI Taxonomy" id="2714738"/>
    <lineage>
        <taxon>Bacteria</taxon>
        <taxon>Pseudomonadati</taxon>
        <taxon>Planctomycetota</taxon>
        <taxon>Planctomycetia</taxon>
        <taxon>Pirellulales</taxon>
        <taxon>Pirellulaceae</taxon>
        <taxon>Neorhodopirellula</taxon>
    </lineage>
</organism>
<proteinExistence type="inferred from homology"/>
<dbReference type="GO" id="GO:0006400">
    <property type="term" value="P:tRNA modification"/>
    <property type="evidence" value="ECO:0007669"/>
    <property type="project" value="UniProtKB-UniRule"/>
</dbReference>
<keyword evidence="1" id="KW-0819">tRNA processing</keyword>
<accession>A0A5C6ABG6</accession>
<comment type="similarity">
    <text evidence="1">Belongs to the TrhO family.</text>
</comment>
<dbReference type="RefSeq" id="WP_231602996.1">
    <property type="nucleotide sequence ID" value="NZ_SJPM01000004.1"/>
</dbReference>
<dbReference type="EMBL" id="SJPM01000004">
    <property type="protein sequence ID" value="TWT97392.1"/>
    <property type="molecule type" value="Genomic_DNA"/>
</dbReference>
<reference evidence="4 5" key="1">
    <citation type="submission" date="2019-02" db="EMBL/GenBank/DDBJ databases">
        <title>Deep-cultivation of Planctomycetes and their phenomic and genomic characterization uncovers novel biology.</title>
        <authorList>
            <person name="Wiegand S."/>
            <person name="Jogler M."/>
            <person name="Boedeker C."/>
            <person name="Pinto D."/>
            <person name="Vollmers J."/>
            <person name="Rivas-Marin E."/>
            <person name="Kohn T."/>
            <person name="Peeters S.H."/>
            <person name="Heuer A."/>
            <person name="Rast P."/>
            <person name="Oberbeckmann S."/>
            <person name="Bunk B."/>
            <person name="Jeske O."/>
            <person name="Meyerdierks A."/>
            <person name="Storesund J.E."/>
            <person name="Kallscheuer N."/>
            <person name="Luecker S."/>
            <person name="Lage O.M."/>
            <person name="Pohl T."/>
            <person name="Merkel B.J."/>
            <person name="Hornburger P."/>
            <person name="Mueller R.-W."/>
            <person name="Bruemmer F."/>
            <person name="Labrenz M."/>
            <person name="Spormann A.M."/>
            <person name="Op Den Camp H."/>
            <person name="Overmann J."/>
            <person name="Amann R."/>
            <person name="Jetten M.S.M."/>
            <person name="Mascher T."/>
            <person name="Medema M.H."/>
            <person name="Devos D.P."/>
            <person name="Kaster A.-K."/>
            <person name="Ovreas L."/>
            <person name="Rohde M."/>
            <person name="Galperin M.Y."/>
            <person name="Jogler C."/>
        </authorList>
    </citation>
    <scope>NUCLEOTIDE SEQUENCE [LARGE SCALE GENOMIC DNA]</scope>
    <source>
        <strain evidence="4 5">Pla100</strain>
    </source>
</reference>
<dbReference type="GO" id="GO:0016705">
    <property type="term" value="F:oxidoreductase activity, acting on paired donors, with incorporation or reduction of molecular oxygen"/>
    <property type="evidence" value="ECO:0007669"/>
    <property type="project" value="UniProtKB-UniRule"/>
</dbReference>
<dbReference type="Gene3D" id="3.30.70.100">
    <property type="match status" value="1"/>
</dbReference>
<evidence type="ECO:0000313" key="4">
    <source>
        <dbReference type="EMBL" id="TWT97392.1"/>
    </source>
</evidence>
<keyword evidence="1" id="KW-0560">Oxidoreductase</keyword>
<name>A0A5C6ABG6_9BACT</name>
<dbReference type="InterPro" id="IPR020936">
    <property type="entry name" value="TrhO"/>
</dbReference>
<dbReference type="NCBIfam" id="NF001136">
    <property type="entry name" value="PRK00142.1-4"/>
    <property type="match status" value="1"/>
</dbReference>